<protein>
    <submittedName>
        <fullName evidence="1">Uncharacterized protein</fullName>
    </submittedName>
</protein>
<keyword evidence="3" id="KW-1185">Reference proteome</keyword>
<dbReference type="AlphaFoldDB" id="A0A4Y2SQS5"/>
<evidence type="ECO:0000313" key="3">
    <source>
        <dbReference type="Proteomes" id="UP000499080"/>
    </source>
</evidence>
<dbReference type="EMBL" id="BGPR01022828">
    <property type="protein sequence ID" value="GBN89529.1"/>
    <property type="molecule type" value="Genomic_DNA"/>
</dbReference>
<reference evidence="1 3" key="1">
    <citation type="journal article" date="2019" name="Sci. Rep.">
        <title>Orb-weaving spider Araneus ventricosus genome elucidates the spidroin gene catalogue.</title>
        <authorList>
            <person name="Kono N."/>
            <person name="Nakamura H."/>
            <person name="Ohtoshi R."/>
            <person name="Moran D.A.P."/>
            <person name="Shinohara A."/>
            <person name="Yoshida Y."/>
            <person name="Fujiwara M."/>
            <person name="Mori M."/>
            <person name="Tomita M."/>
            <person name="Arakawa K."/>
        </authorList>
    </citation>
    <scope>NUCLEOTIDE SEQUENCE [LARGE SCALE GENOMIC DNA]</scope>
</reference>
<dbReference type="EMBL" id="BGPR01022842">
    <property type="protein sequence ID" value="GBN89551.1"/>
    <property type="molecule type" value="Genomic_DNA"/>
</dbReference>
<proteinExistence type="predicted"/>
<name>A0A4Y2SQS5_ARAVE</name>
<organism evidence="1 3">
    <name type="scientific">Araneus ventricosus</name>
    <name type="common">Orbweaver spider</name>
    <name type="synonym">Epeira ventricosa</name>
    <dbReference type="NCBI Taxonomy" id="182803"/>
    <lineage>
        <taxon>Eukaryota</taxon>
        <taxon>Metazoa</taxon>
        <taxon>Ecdysozoa</taxon>
        <taxon>Arthropoda</taxon>
        <taxon>Chelicerata</taxon>
        <taxon>Arachnida</taxon>
        <taxon>Araneae</taxon>
        <taxon>Araneomorphae</taxon>
        <taxon>Entelegynae</taxon>
        <taxon>Araneoidea</taxon>
        <taxon>Araneidae</taxon>
        <taxon>Araneus</taxon>
    </lineage>
</organism>
<feature type="non-terminal residue" evidence="1">
    <location>
        <position position="1"/>
    </location>
</feature>
<accession>A0A4Y2SQS5</accession>
<evidence type="ECO:0000313" key="2">
    <source>
        <dbReference type="EMBL" id="GBN89551.1"/>
    </source>
</evidence>
<sequence length="17" mass="2004">RRFLIDGIDVTKSNLTR</sequence>
<comment type="caution">
    <text evidence="1">The sequence shown here is derived from an EMBL/GenBank/DDBJ whole genome shotgun (WGS) entry which is preliminary data.</text>
</comment>
<gene>
    <name evidence="1" type="ORF">AVEN_161752_1</name>
    <name evidence="2" type="ORF">AVEN_198639_1</name>
</gene>
<evidence type="ECO:0000313" key="1">
    <source>
        <dbReference type="EMBL" id="GBN89529.1"/>
    </source>
</evidence>
<dbReference type="Proteomes" id="UP000499080">
    <property type="component" value="Unassembled WGS sequence"/>
</dbReference>